<reference evidence="1" key="1">
    <citation type="submission" date="2022-12" db="EMBL/GenBank/DDBJ databases">
        <title>Genome Sequence of Lasiodiplodia mahajangana.</title>
        <authorList>
            <person name="Buettner E."/>
        </authorList>
    </citation>
    <scope>NUCLEOTIDE SEQUENCE</scope>
    <source>
        <strain evidence="1">VT137</strain>
    </source>
</reference>
<comment type="caution">
    <text evidence="1">The sequence shown here is derived from an EMBL/GenBank/DDBJ whole genome shotgun (WGS) entry which is preliminary data.</text>
</comment>
<dbReference type="EMBL" id="JAPUUL010004335">
    <property type="protein sequence ID" value="KAJ8119673.1"/>
    <property type="molecule type" value="Genomic_DNA"/>
</dbReference>
<name>A0ACC2IWW8_9PEZI</name>
<proteinExistence type="predicted"/>
<organism evidence="1 2">
    <name type="scientific">Lasiodiplodia mahajangana</name>
    <dbReference type="NCBI Taxonomy" id="1108764"/>
    <lineage>
        <taxon>Eukaryota</taxon>
        <taxon>Fungi</taxon>
        <taxon>Dikarya</taxon>
        <taxon>Ascomycota</taxon>
        <taxon>Pezizomycotina</taxon>
        <taxon>Dothideomycetes</taxon>
        <taxon>Dothideomycetes incertae sedis</taxon>
        <taxon>Botryosphaeriales</taxon>
        <taxon>Botryosphaeriaceae</taxon>
        <taxon>Lasiodiplodia</taxon>
    </lineage>
</organism>
<protein>
    <submittedName>
        <fullName evidence="1">Uncharacterized protein</fullName>
    </submittedName>
</protein>
<evidence type="ECO:0000313" key="1">
    <source>
        <dbReference type="EMBL" id="KAJ8119673.1"/>
    </source>
</evidence>
<evidence type="ECO:0000313" key="2">
    <source>
        <dbReference type="Proteomes" id="UP001153332"/>
    </source>
</evidence>
<gene>
    <name evidence="1" type="ORF">O1611_g10557</name>
</gene>
<accession>A0ACC2IWW8</accession>
<dbReference type="Proteomes" id="UP001153332">
    <property type="component" value="Unassembled WGS sequence"/>
</dbReference>
<sequence>MHIDASTSYPDPLILADDGYRGGLPSAGNDTLGRKTTARNNLASILPRPPLTGESQGASWNNQTNTTQKRGAEDLLIDPRLSKTPRYDYNGFPSTRATADQLGQDEQNYAYPAPYNASSPTQNFDSSNFDSTTDALLKRQIELQDKSDEESEPETRRRGPSRHDDEDDDEPQRSRRGRGRRRGGRGRGTKRGPRKAAEPTGDVKYRIHMASSAYTDGRLDEALEWVEDAIRINAETYRAWTLLASILQEKGDLKGSFTARVFSCHLQPKHVDGWLHCARMGKDLRDELPEDAAEFMEQISICCSAALRADINNKEARHERAAIAAERGQIRTAAKDYLYLLEHGEYGEYDLEALRLYAEMTMILSSRGKRNPYQPSSAIDWYSRAFSHFRANAIDGRPPFEWQDVDVFSRLLIHVEHTKDALYELKSLSRWLLGRPSENFWDDWQDDDREWDVDNVRRTGFEDFQEGRYPELSYGSGFPLDMRTKLAVYRLKLGDLDEAQRHMKNLDPEGPNGTQVLSNEPHLLVEVASALYESDLREMALRFFEPLLTIPDVLDSSALLAAGRCYLDTGDKRQAEECFSAAIDADESDDEASIDARYELAKMYEAAREEQEAYILVNEAIRLQQAHDEAEEDDDEEDAGEYYGSDDDARNRYGTGA</sequence>
<keyword evidence="2" id="KW-1185">Reference proteome</keyword>